<dbReference type="EC" id="6.3.4.19" evidence="8"/>
<dbReference type="STRING" id="1499966.U14_00548"/>
<keyword evidence="6 8" id="KW-0067">ATP-binding</keyword>
<comment type="catalytic activity">
    <reaction evidence="7 8">
        <text>cytidine(34) in tRNA(Ile2) + L-lysine + ATP = lysidine(34) in tRNA(Ile2) + AMP + diphosphate + H(+)</text>
        <dbReference type="Rhea" id="RHEA:43744"/>
        <dbReference type="Rhea" id="RHEA-COMP:10625"/>
        <dbReference type="Rhea" id="RHEA-COMP:10670"/>
        <dbReference type="ChEBI" id="CHEBI:15378"/>
        <dbReference type="ChEBI" id="CHEBI:30616"/>
        <dbReference type="ChEBI" id="CHEBI:32551"/>
        <dbReference type="ChEBI" id="CHEBI:33019"/>
        <dbReference type="ChEBI" id="CHEBI:82748"/>
        <dbReference type="ChEBI" id="CHEBI:83665"/>
        <dbReference type="ChEBI" id="CHEBI:456215"/>
        <dbReference type="EC" id="6.3.4.19"/>
    </reaction>
</comment>
<dbReference type="PANTHER" id="PTHR43033">
    <property type="entry name" value="TRNA(ILE)-LYSIDINE SYNTHASE-RELATED"/>
    <property type="match status" value="1"/>
</dbReference>
<dbReference type="Pfam" id="PF11734">
    <property type="entry name" value="TilS_C"/>
    <property type="match status" value="1"/>
</dbReference>
<dbReference type="GO" id="GO:0006400">
    <property type="term" value="P:tRNA modification"/>
    <property type="evidence" value="ECO:0007669"/>
    <property type="project" value="UniProtKB-UniRule"/>
</dbReference>
<dbReference type="CDD" id="cd01992">
    <property type="entry name" value="TilS_N"/>
    <property type="match status" value="1"/>
</dbReference>
<name>A0A0S6VX09_9BACT</name>
<evidence type="ECO:0000256" key="8">
    <source>
        <dbReference type="HAMAP-Rule" id="MF_01161"/>
    </source>
</evidence>
<dbReference type="PANTHER" id="PTHR43033:SF1">
    <property type="entry name" value="TRNA(ILE)-LYSIDINE SYNTHASE-RELATED"/>
    <property type="match status" value="1"/>
</dbReference>
<evidence type="ECO:0000256" key="5">
    <source>
        <dbReference type="ARBA" id="ARBA00022741"/>
    </source>
</evidence>
<dbReference type="InterPro" id="IPR012796">
    <property type="entry name" value="Lysidine-tRNA-synth_C"/>
</dbReference>
<keyword evidence="4 8" id="KW-0819">tRNA processing</keyword>
<proteinExistence type="inferred from homology"/>
<dbReference type="InterPro" id="IPR012094">
    <property type="entry name" value="tRNA_Ile_lys_synt"/>
</dbReference>
<feature type="domain" description="Lysidine-tRNA(Ile) synthetase C-terminal" evidence="9">
    <location>
        <begin position="401"/>
        <end position="473"/>
    </location>
</feature>
<dbReference type="Gene3D" id="1.20.59.20">
    <property type="match status" value="1"/>
</dbReference>
<evidence type="ECO:0000259" key="9">
    <source>
        <dbReference type="SMART" id="SM00977"/>
    </source>
</evidence>
<comment type="domain">
    <text evidence="8">The N-terminal region contains the highly conserved SGGXDS motif, predicted to be a P-loop motif involved in ATP binding.</text>
</comment>
<evidence type="ECO:0000256" key="4">
    <source>
        <dbReference type="ARBA" id="ARBA00022694"/>
    </source>
</evidence>
<dbReference type="SUPFAM" id="SSF52402">
    <property type="entry name" value="Adenine nucleotide alpha hydrolases-like"/>
    <property type="match status" value="1"/>
</dbReference>
<dbReference type="SUPFAM" id="SSF56037">
    <property type="entry name" value="PheT/TilS domain"/>
    <property type="match status" value="1"/>
</dbReference>
<keyword evidence="5 8" id="KW-0547">Nucleotide-binding</keyword>
<comment type="function">
    <text evidence="8">Ligates lysine onto the cytidine present at position 34 of the AUA codon-specific tRNA(Ile) that contains the anticodon CAU, in an ATP-dependent manner. Cytidine is converted to lysidine, thus changing the amino acid specificity of the tRNA from methionine to isoleucine.</text>
</comment>
<dbReference type="InterPro" id="IPR012795">
    <property type="entry name" value="tRNA_Ile_lys_synt_N"/>
</dbReference>
<keyword evidence="2 8" id="KW-0963">Cytoplasm</keyword>
<dbReference type="GO" id="GO:0005737">
    <property type="term" value="C:cytoplasm"/>
    <property type="evidence" value="ECO:0007669"/>
    <property type="project" value="UniProtKB-SubCell"/>
</dbReference>
<evidence type="ECO:0000256" key="1">
    <source>
        <dbReference type="ARBA" id="ARBA00004496"/>
    </source>
</evidence>
<accession>A0A0S6VX09</accession>
<dbReference type="EMBL" id="DF820455">
    <property type="protein sequence ID" value="GAK49326.1"/>
    <property type="molecule type" value="Genomic_DNA"/>
</dbReference>
<keyword evidence="11" id="KW-1185">Reference proteome</keyword>
<dbReference type="Proteomes" id="UP000030700">
    <property type="component" value="Unassembled WGS sequence"/>
</dbReference>
<evidence type="ECO:0000256" key="6">
    <source>
        <dbReference type="ARBA" id="ARBA00022840"/>
    </source>
</evidence>
<dbReference type="SMART" id="SM00977">
    <property type="entry name" value="TilS_C"/>
    <property type="match status" value="1"/>
</dbReference>
<dbReference type="InterPro" id="IPR011063">
    <property type="entry name" value="TilS/TtcA_N"/>
</dbReference>
<keyword evidence="3 8" id="KW-0436">Ligase</keyword>
<dbReference type="InterPro" id="IPR014729">
    <property type="entry name" value="Rossmann-like_a/b/a_fold"/>
</dbReference>
<comment type="subcellular location">
    <subcellularLocation>
        <location evidence="1 8">Cytoplasm</location>
    </subcellularLocation>
</comment>
<protein>
    <recommendedName>
        <fullName evidence="8">tRNA(Ile)-lysidine synthase</fullName>
        <ecNumber evidence="8">6.3.4.19</ecNumber>
    </recommendedName>
    <alternativeName>
        <fullName evidence="8">tRNA(Ile)-2-lysyl-cytidine synthase</fullName>
    </alternativeName>
    <alternativeName>
        <fullName evidence="8">tRNA(Ile)-lysidine synthetase</fullName>
    </alternativeName>
</protein>
<dbReference type="Gene3D" id="3.40.50.620">
    <property type="entry name" value="HUPs"/>
    <property type="match status" value="1"/>
</dbReference>
<dbReference type="SUPFAM" id="SSF82829">
    <property type="entry name" value="MesJ substrate recognition domain-like"/>
    <property type="match status" value="1"/>
</dbReference>
<organism evidence="10">
    <name type="scientific">Candidatus Moduliflexus flocculans</name>
    <dbReference type="NCBI Taxonomy" id="1499966"/>
    <lineage>
        <taxon>Bacteria</taxon>
        <taxon>Candidatus Moduliflexota</taxon>
        <taxon>Candidatus Moduliflexia</taxon>
        <taxon>Candidatus Moduliflexales</taxon>
        <taxon>Candidatus Moduliflexaceae</taxon>
    </lineage>
</organism>
<dbReference type="NCBIfam" id="TIGR02432">
    <property type="entry name" value="lysidine_TilS_N"/>
    <property type="match status" value="1"/>
</dbReference>
<evidence type="ECO:0000256" key="2">
    <source>
        <dbReference type="ARBA" id="ARBA00022490"/>
    </source>
</evidence>
<dbReference type="HAMAP" id="MF_01161">
    <property type="entry name" value="tRNA_Ile_lys_synt"/>
    <property type="match status" value="1"/>
</dbReference>
<feature type="binding site" evidence="8">
    <location>
        <begin position="33"/>
        <end position="38"/>
    </location>
    <ligand>
        <name>ATP</name>
        <dbReference type="ChEBI" id="CHEBI:30616"/>
    </ligand>
</feature>
<evidence type="ECO:0000313" key="11">
    <source>
        <dbReference type="Proteomes" id="UP000030700"/>
    </source>
</evidence>
<dbReference type="GO" id="GO:0032267">
    <property type="term" value="F:tRNA(Ile)-lysidine synthase activity"/>
    <property type="evidence" value="ECO:0007669"/>
    <property type="project" value="UniProtKB-EC"/>
</dbReference>
<dbReference type="AlphaFoldDB" id="A0A0S6VX09"/>
<sequence length="489" mass="55263">MGTLQKQLFEQVILHIREHQMLTSGERVLVGVSGGVDSVVLLHVLRRLSHRLNIRLHVAHLNHQFRGEEAARDAEFVQRLAELYDVPCTIESVDVPARIREKKLSPQDAARSARYQFFFDLAAKIGAQKIATAHHADDQAETVLLGLIRGVGLHGLGGIQPVSNGIIIRPLLSTTRAQIEQFAQAEKLAYITDSSNFSRKYLRNAIRLDLIPMLQKCFSPAILKRLAAYAQMFQEDAFFIDKMTQAHYHNVCHREDAAIQIDLAQFFCLPATLRRAIIVQAFHELTNAAYTLSMKQVRAVLELFERAVSGQSYSLPSGIIASCQERSGRLQHGKQLHGLPDEAVLKAVPLICPGVTRIGSWQIETTMKDRASSQSLLSHQQLQDEEVIVQEMDYDRLSLPIIVRFREPGDWFCPLGMVGKKRLKKFFIDRKVPQHTRQTIPLLVDQVGVVWVAGYAIDERVKVTTQTSRLLRCRIRQIGFTGEIEEDQT</sequence>
<comment type="similarity">
    <text evidence="8">Belongs to the tRNA(Ile)-lysidine synthase family.</text>
</comment>
<dbReference type="HOGENOM" id="CLU_018869_0_1_0"/>
<reference evidence="10" key="1">
    <citation type="journal article" date="2015" name="PeerJ">
        <title>First genomic representation of candidate bacterial phylum KSB3 points to enhanced environmental sensing as a trigger of wastewater bulking.</title>
        <authorList>
            <person name="Sekiguchi Y."/>
            <person name="Ohashi A."/>
            <person name="Parks D.H."/>
            <person name="Yamauchi T."/>
            <person name="Tyson G.W."/>
            <person name="Hugenholtz P."/>
        </authorList>
    </citation>
    <scope>NUCLEOTIDE SEQUENCE [LARGE SCALE GENOMIC DNA]</scope>
</reference>
<dbReference type="NCBIfam" id="TIGR02433">
    <property type="entry name" value="lysidine_TilS_C"/>
    <property type="match status" value="1"/>
</dbReference>
<evidence type="ECO:0000256" key="3">
    <source>
        <dbReference type="ARBA" id="ARBA00022598"/>
    </source>
</evidence>
<dbReference type="Pfam" id="PF01171">
    <property type="entry name" value="ATP_bind_3"/>
    <property type="match status" value="1"/>
</dbReference>
<evidence type="ECO:0000256" key="7">
    <source>
        <dbReference type="ARBA" id="ARBA00048539"/>
    </source>
</evidence>
<gene>
    <name evidence="8" type="primary">tilS</name>
    <name evidence="10" type="ORF">U14_00548</name>
</gene>
<dbReference type="GO" id="GO:0005524">
    <property type="term" value="F:ATP binding"/>
    <property type="evidence" value="ECO:0007669"/>
    <property type="project" value="UniProtKB-UniRule"/>
</dbReference>
<evidence type="ECO:0000313" key="10">
    <source>
        <dbReference type="EMBL" id="GAK49326.1"/>
    </source>
</evidence>